<protein>
    <submittedName>
        <fullName evidence="1">Uncharacterized protein</fullName>
    </submittedName>
</protein>
<proteinExistence type="predicted"/>
<gene>
    <name evidence="1" type="ORF">GGR04_001074</name>
</gene>
<comment type="caution">
    <text evidence="1">The sequence shown here is derived from an EMBL/GenBank/DDBJ whole genome shotgun (WGS) entry which is preliminary data.</text>
</comment>
<dbReference type="AlphaFoldDB" id="A0A7W6E9L3"/>
<name>A0A7W6E9L3_9HYPH</name>
<dbReference type="Proteomes" id="UP000542776">
    <property type="component" value="Unassembled WGS sequence"/>
</dbReference>
<dbReference type="EMBL" id="JACIEK010000001">
    <property type="protein sequence ID" value="MBB3997253.1"/>
    <property type="molecule type" value="Genomic_DNA"/>
</dbReference>
<evidence type="ECO:0000313" key="1">
    <source>
        <dbReference type="EMBL" id="MBB3997253.1"/>
    </source>
</evidence>
<organism evidence="1 2">
    <name type="scientific">Aureimonas pseudogalii</name>
    <dbReference type="NCBI Taxonomy" id="1744844"/>
    <lineage>
        <taxon>Bacteria</taxon>
        <taxon>Pseudomonadati</taxon>
        <taxon>Pseudomonadota</taxon>
        <taxon>Alphaproteobacteria</taxon>
        <taxon>Hyphomicrobiales</taxon>
        <taxon>Aurantimonadaceae</taxon>
        <taxon>Aureimonas</taxon>
    </lineage>
</organism>
<accession>A0A7W6E9L3</accession>
<sequence length="103" mass="12064">MSEIGTLSYRLYRTPYLVIPRLALEAMPQDWQEQFEALLVEADKAGLQTPDYHVLRDDPEFTLAERNDPEDEGSDLRFFTIMRPDPWADYRRGDAQKLSEVSR</sequence>
<reference evidence="1 2" key="1">
    <citation type="submission" date="2020-08" db="EMBL/GenBank/DDBJ databases">
        <title>Genomic Encyclopedia of Type Strains, Phase IV (KMG-IV): sequencing the most valuable type-strain genomes for metagenomic binning, comparative biology and taxonomic classification.</title>
        <authorList>
            <person name="Goeker M."/>
        </authorList>
    </citation>
    <scope>NUCLEOTIDE SEQUENCE [LARGE SCALE GENOMIC DNA]</scope>
    <source>
        <strain evidence="1 2">DSM 102238</strain>
    </source>
</reference>
<keyword evidence="2" id="KW-1185">Reference proteome</keyword>
<evidence type="ECO:0000313" key="2">
    <source>
        <dbReference type="Proteomes" id="UP000542776"/>
    </source>
</evidence>
<dbReference type="RefSeq" id="WP_183198577.1">
    <property type="nucleotide sequence ID" value="NZ_JACIEK010000001.1"/>
</dbReference>